<accession>A0ABN1S248</accession>
<evidence type="ECO:0000313" key="1">
    <source>
        <dbReference type="EMBL" id="GAA0970559.1"/>
    </source>
</evidence>
<dbReference type="RefSeq" id="WP_344247962.1">
    <property type="nucleotide sequence ID" value="NZ_BAAAHH010000077.1"/>
</dbReference>
<evidence type="ECO:0000313" key="2">
    <source>
        <dbReference type="Proteomes" id="UP001500665"/>
    </source>
</evidence>
<keyword evidence="2" id="KW-1185">Reference proteome</keyword>
<sequence length="74" mass="8213">MAVRAKLTCYSVEDFGDGRARNYKFNASADKAGIPEDQQFTKYTPTANLTIAVDNPAVTFVPGREYFVDFTPVD</sequence>
<comment type="caution">
    <text evidence="1">The sequence shown here is derived from an EMBL/GenBank/DDBJ whole genome shotgun (WGS) entry which is preliminary data.</text>
</comment>
<reference evidence="1 2" key="1">
    <citation type="journal article" date="2019" name="Int. J. Syst. Evol. Microbiol.">
        <title>The Global Catalogue of Microorganisms (GCM) 10K type strain sequencing project: providing services to taxonomists for standard genome sequencing and annotation.</title>
        <authorList>
            <consortium name="The Broad Institute Genomics Platform"/>
            <consortium name="The Broad Institute Genome Sequencing Center for Infectious Disease"/>
            <person name="Wu L."/>
            <person name="Ma J."/>
        </authorList>
    </citation>
    <scope>NUCLEOTIDE SEQUENCE [LARGE SCALE GENOMIC DNA]</scope>
    <source>
        <strain evidence="1 2">JCM 10696</strain>
    </source>
</reference>
<gene>
    <name evidence="1" type="ORF">GCM10009550_78410</name>
</gene>
<organism evidence="1 2">
    <name type="scientific">Actinocorallia libanotica</name>
    <dbReference type="NCBI Taxonomy" id="46162"/>
    <lineage>
        <taxon>Bacteria</taxon>
        <taxon>Bacillati</taxon>
        <taxon>Actinomycetota</taxon>
        <taxon>Actinomycetes</taxon>
        <taxon>Streptosporangiales</taxon>
        <taxon>Thermomonosporaceae</taxon>
        <taxon>Actinocorallia</taxon>
    </lineage>
</organism>
<dbReference type="Proteomes" id="UP001500665">
    <property type="component" value="Unassembled WGS sequence"/>
</dbReference>
<dbReference type="EMBL" id="BAAAHH010000077">
    <property type="protein sequence ID" value="GAA0970559.1"/>
    <property type="molecule type" value="Genomic_DNA"/>
</dbReference>
<proteinExistence type="predicted"/>
<protein>
    <submittedName>
        <fullName evidence="1">Uncharacterized protein</fullName>
    </submittedName>
</protein>
<name>A0ABN1S248_9ACTN</name>